<organism evidence="5 6">
    <name type="scientific">Fistulifera solaris</name>
    <name type="common">Oleaginous diatom</name>
    <dbReference type="NCBI Taxonomy" id="1519565"/>
    <lineage>
        <taxon>Eukaryota</taxon>
        <taxon>Sar</taxon>
        <taxon>Stramenopiles</taxon>
        <taxon>Ochrophyta</taxon>
        <taxon>Bacillariophyta</taxon>
        <taxon>Bacillariophyceae</taxon>
        <taxon>Bacillariophycidae</taxon>
        <taxon>Naviculales</taxon>
        <taxon>Naviculaceae</taxon>
        <taxon>Fistulifera</taxon>
    </lineage>
</organism>
<dbReference type="InterPro" id="IPR018247">
    <property type="entry name" value="EF_Hand_1_Ca_BS"/>
</dbReference>
<keyword evidence="1" id="KW-0106">Calcium</keyword>
<feature type="domain" description="EF-hand" evidence="4">
    <location>
        <begin position="269"/>
        <end position="304"/>
    </location>
</feature>
<dbReference type="GO" id="GO:0005509">
    <property type="term" value="F:calcium ion binding"/>
    <property type="evidence" value="ECO:0007669"/>
    <property type="project" value="InterPro"/>
</dbReference>
<dbReference type="InterPro" id="IPR002048">
    <property type="entry name" value="EF_hand_dom"/>
</dbReference>
<comment type="caution">
    <text evidence="5">The sequence shown here is derived from an EMBL/GenBank/DDBJ whole genome shotgun (WGS) entry which is preliminary data.</text>
</comment>
<evidence type="ECO:0000256" key="2">
    <source>
        <dbReference type="SAM" id="MobiDB-lite"/>
    </source>
</evidence>
<feature type="signal peptide" evidence="3">
    <location>
        <begin position="1"/>
        <end position="18"/>
    </location>
</feature>
<protein>
    <recommendedName>
        <fullName evidence="4">EF-hand domain-containing protein</fullName>
    </recommendedName>
</protein>
<sequence>MLLRYTVSALLLSVVALAQDYETTCFPALVASDANADGQLEQDTEFLAFANAYGSALYPDCYESSDTLDLLLLGVYTGLSADTCLTCSPLPSCCFDLQLSIDGAANPDRTSEQLTALQTICDSTSAVISNCSVSEPVTGIPTVDEEAFSQCLEKLTAADANSDDIITTEEFETLAPLPSNCSAEDQDEFDIYQQGVYSSIVLSQCPIEEFLSCSLDSSNRNISVAGLSASDGRSDEQTAALQTVCGLTESIALFPCGLGIDLNVTLPNVTSTDCSDELTAADVDGDGALTREEYLGFLNAVNECEDEITELQVDQQATFASLACLSDLTAECLSDNTTTISLESIDDSTLSSICLTSDVFGCGGEVLEPPNVTTNFTGFSGCYEDIVAADANGDSFLSLDEFYQLHVLRAGDDCEIAPSVTETQQSTFVGLVCTSCIAIGEGFNCCNEASNTSLVSVAGAANSDNQTFIQSTLLVAVCASVELECLDIAPIGPSPPTTDSSPTPAPAAVPTTDIAPTPPPATAPSPSAAAPSLTPVAAPSPVGEEGGTPVSSGSSKLQSLGAVTFLFSTLLLVL</sequence>
<keyword evidence="3" id="KW-0732">Signal</keyword>
<dbReference type="EMBL" id="BDSP01000003">
    <property type="protein sequence ID" value="GAX09250.1"/>
    <property type="molecule type" value="Genomic_DNA"/>
</dbReference>
<dbReference type="Gene3D" id="1.10.238.10">
    <property type="entry name" value="EF-hand"/>
    <property type="match status" value="1"/>
</dbReference>
<evidence type="ECO:0000256" key="3">
    <source>
        <dbReference type="SAM" id="SignalP"/>
    </source>
</evidence>
<evidence type="ECO:0000313" key="6">
    <source>
        <dbReference type="Proteomes" id="UP000198406"/>
    </source>
</evidence>
<evidence type="ECO:0000256" key="1">
    <source>
        <dbReference type="ARBA" id="ARBA00022837"/>
    </source>
</evidence>
<feature type="chain" id="PRO_5012916006" description="EF-hand domain-containing protein" evidence="3">
    <location>
        <begin position="19"/>
        <end position="574"/>
    </location>
</feature>
<name>A0A1Z5J5I4_FISSO</name>
<dbReference type="AlphaFoldDB" id="A0A1Z5J5I4"/>
<reference evidence="5 6" key="1">
    <citation type="journal article" date="2015" name="Plant Cell">
        <title>Oil accumulation by the oleaginous diatom Fistulifera solaris as revealed by the genome and transcriptome.</title>
        <authorList>
            <person name="Tanaka T."/>
            <person name="Maeda Y."/>
            <person name="Veluchamy A."/>
            <person name="Tanaka M."/>
            <person name="Abida H."/>
            <person name="Marechal E."/>
            <person name="Bowler C."/>
            <person name="Muto M."/>
            <person name="Sunaga Y."/>
            <person name="Tanaka M."/>
            <person name="Yoshino T."/>
            <person name="Taniguchi T."/>
            <person name="Fukuda Y."/>
            <person name="Nemoto M."/>
            <person name="Matsumoto M."/>
            <person name="Wong P.S."/>
            <person name="Aburatani S."/>
            <person name="Fujibuchi W."/>
        </authorList>
    </citation>
    <scope>NUCLEOTIDE SEQUENCE [LARGE SCALE GENOMIC DNA]</scope>
    <source>
        <strain evidence="5 6">JPCC DA0580</strain>
    </source>
</reference>
<dbReference type="Proteomes" id="UP000198406">
    <property type="component" value="Unassembled WGS sequence"/>
</dbReference>
<dbReference type="SUPFAM" id="SSF47473">
    <property type="entry name" value="EF-hand"/>
    <property type="match status" value="1"/>
</dbReference>
<feature type="compositionally biased region" description="Low complexity" evidence="2">
    <location>
        <begin position="524"/>
        <end position="541"/>
    </location>
</feature>
<dbReference type="PROSITE" id="PS00018">
    <property type="entry name" value="EF_HAND_1"/>
    <property type="match status" value="2"/>
</dbReference>
<accession>A0A1Z5J5I4</accession>
<feature type="region of interest" description="Disordered" evidence="2">
    <location>
        <begin position="492"/>
        <end position="555"/>
    </location>
</feature>
<proteinExistence type="predicted"/>
<dbReference type="InParanoid" id="A0A1Z5J5I4"/>
<evidence type="ECO:0000259" key="4">
    <source>
        <dbReference type="PROSITE" id="PS50222"/>
    </source>
</evidence>
<gene>
    <name evidence="5" type="ORF">FisN_17Lh282</name>
</gene>
<feature type="compositionally biased region" description="Low complexity" evidence="2">
    <location>
        <begin position="497"/>
        <end position="515"/>
    </location>
</feature>
<keyword evidence="6" id="KW-1185">Reference proteome</keyword>
<dbReference type="PROSITE" id="PS50222">
    <property type="entry name" value="EF_HAND_2"/>
    <property type="match status" value="1"/>
</dbReference>
<dbReference type="InterPro" id="IPR011992">
    <property type="entry name" value="EF-hand-dom_pair"/>
</dbReference>
<dbReference type="Pfam" id="PF13202">
    <property type="entry name" value="EF-hand_5"/>
    <property type="match status" value="1"/>
</dbReference>
<evidence type="ECO:0000313" key="5">
    <source>
        <dbReference type="EMBL" id="GAX09250.1"/>
    </source>
</evidence>